<dbReference type="Gene3D" id="2.30.30.790">
    <property type="match status" value="1"/>
</dbReference>
<evidence type="ECO:0000256" key="3">
    <source>
        <dbReference type="ARBA" id="ARBA00023274"/>
    </source>
</evidence>
<dbReference type="PANTHER" id="PTHR15680">
    <property type="entry name" value="RIBOSOMAL PROTEIN L19"/>
    <property type="match status" value="1"/>
</dbReference>
<evidence type="ECO:0000256" key="4">
    <source>
        <dbReference type="RuleBase" id="RU000559"/>
    </source>
</evidence>
<keyword evidence="3 4" id="KW-0687">Ribonucleoprotein</keyword>
<dbReference type="GO" id="GO:0003735">
    <property type="term" value="F:structural constituent of ribosome"/>
    <property type="evidence" value="ECO:0007669"/>
    <property type="project" value="InterPro"/>
</dbReference>
<accession>A0A2M6YPB6</accession>
<dbReference type="PRINTS" id="PR00061">
    <property type="entry name" value="RIBOSOMALL19"/>
</dbReference>
<dbReference type="EMBL" id="PEXA01000069">
    <property type="protein sequence ID" value="PIU32968.1"/>
    <property type="molecule type" value="Genomic_DNA"/>
</dbReference>
<dbReference type="InterPro" id="IPR001857">
    <property type="entry name" value="Ribosomal_bL19"/>
</dbReference>
<evidence type="ECO:0000256" key="2">
    <source>
        <dbReference type="ARBA" id="ARBA00022980"/>
    </source>
</evidence>
<dbReference type="Pfam" id="PF01245">
    <property type="entry name" value="Ribosomal_L19"/>
    <property type="match status" value="1"/>
</dbReference>
<dbReference type="InterPro" id="IPR008991">
    <property type="entry name" value="Translation_prot_SH3-like_sf"/>
</dbReference>
<keyword evidence="2 5" id="KW-0689">Ribosomal protein</keyword>
<evidence type="ECO:0000256" key="1">
    <source>
        <dbReference type="ARBA" id="ARBA00005781"/>
    </source>
</evidence>
<name>A0A2M6YPB6_9BACT</name>
<comment type="similarity">
    <text evidence="1 4">Belongs to the bacterial ribosomal protein bL19 family.</text>
</comment>
<organism evidence="5 6">
    <name type="scientific">Candidatus Shapirobacteria bacterium CG07_land_8_20_14_0_80_39_12</name>
    <dbReference type="NCBI Taxonomy" id="1974480"/>
    <lineage>
        <taxon>Bacteria</taxon>
        <taxon>Candidatus Shapironibacteriota</taxon>
    </lineage>
</organism>
<evidence type="ECO:0000313" key="5">
    <source>
        <dbReference type="EMBL" id="PIU32968.1"/>
    </source>
</evidence>
<evidence type="ECO:0000313" key="6">
    <source>
        <dbReference type="Proteomes" id="UP000229559"/>
    </source>
</evidence>
<dbReference type="AlphaFoldDB" id="A0A2M6YPB6"/>
<dbReference type="InterPro" id="IPR038657">
    <property type="entry name" value="Ribosomal_bL19_sf"/>
</dbReference>
<protein>
    <recommendedName>
        <fullName evidence="4">50S ribosomal protein L19</fullName>
    </recommendedName>
</protein>
<dbReference type="Proteomes" id="UP000229559">
    <property type="component" value="Unassembled WGS sequence"/>
</dbReference>
<dbReference type="GO" id="GO:0006412">
    <property type="term" value="P:translation"/>
    <property type="evidence" value="ECO:0007669"/>
    <property type="project" value="InterPro"/>
</dbReference>
<dbReference type="PIRSF" id="PIRSF002191">
    <property type="entry name" value="Ribosomal_L19"/>
    <property type="match status" value="1"/>
</dbReference>
<proteinExistence type="inferred from homology"/>
<comment type="function">
    <text evidence="4">This protein is located at the 30S-50S ribosomal subunit interface and may play a role in the structure and function of the aminoacyl-tRNA binding site.</text>
</comment>
<sequence length="116" mass="13232">MATQAKIKETLFNVGDKVKIFQKIQEGDRARTQPFEGIVLSIHGEGENKMFTVRKIAAGGIGVERVWPLNSPWIENIKVMKKGKVRRAKLNYLRKKSSRLKFVQETAKPHSNITKI</sequence>
<dbReference type="NCBIfam" id="TIGR01024">
    <property type="entry name" value="rplS_bact"/>
    <property type="match status" value="1"/>
</dbReference>
<dbReference type="PANTHER" id="PTHR15680:SF9">
    <property type="entry name" value="LARGE RIBOSOMAL SUBUNIT PROTEIN BL19M"/>
    <property type="match status" value="1"/>
</dbReference>
<comment type="caution">
    <text evidence="5">The sequence shown here is derived from an EMBL/GenBank/DDBJ whole genome shotgun (WGS) entry which is preliminary data.</text>
</comment>
<dbReference type="GO" id="GO:0022625">
    <property type="term" value="C:cytosolic large ribosomal subunit"/>
    <property type="evidence" value="ECO:0007669"/>
    <property type="project" value="TreeGrafter"/>
</dbReference>
<gene>
    <name evidence="5" type="ORF">COT04_02595</name>
</gene>
<reference evidence="6" key="1">
    <citation type="submission" date="2017-09" db="EMBL/GenBank/DDBJ databases">
        <title>Depth-based differentiation of microbial function through sediment-hosted aquifers and enrichment of novel symbionts in the deep terrestrial subsurface.</title>
        <authorList>
            <person name="Probst A.J."/>
            <person name="Ladd B."/>
            <person name="Jarett J.K."/>
            <person name="Geller-Mcgrath D.E."/>
            <person name="Sieber C.M.K."/>
            <person name="Emerson J.B."/>
            <person name="Anantharaman K."/>
            <person name="Thomas B.C."/>
            <person name="Malmstrom R."/>
            <person name="Stieglmeier M."/>
            <person name="Klingl A."/>
            <person name="Woyke T."/>
            <person name="Ryan C.M."/>
            <person name="Banfield J.F."/>
        </authorList>
    </citation>
    <scope>NUCLEOTIDE SEQUENCE [LARGE SCALE GENOMIC DNA]</scope>
</reference>
<dbReference type="SUPFAM" id="SSF50104">
    <property type="entry name" value="Translation proteins SH3-like domain"/>
    <property type="match status" value="1"/>
</dbReference>